<accession>A0A0R0JLC5</accession>
<sequence length="66" mass="7850">MFDQKYLGVINKGVCYPFSLLSINQNLLFLCDNMNIFFHNHIRKVNTTFLYIDLTHEQTIQLKINI</sequence>
<gene>
    <name evidence="1" type="ORF">GLYMA_06G247400</name>
</gene>
<reference evidence="1 2" key="1">
    <citation type="journal article" date="2010" name="Nature">
        <title>Genome sequence of the palaeopolyploid soybean.</title>
        <authorList>
            <person name="Schmutz J."/>
            <person name="Cannon S.B."/>
            <person name="Schlueter J."/>
            <person name="Ma J."/>
            <person name="Mitros T."/>
            <person name="Nelson W."/>
            <person name="Hyten D.L."/>
            <person name="Song Q."/>
            <person name="Thelen J.J."/>
            <person name="Cheng J."/>
            <person name="Xu D."/>
            <person name="Hellsten U."/>
            <person name="May G.D."/>
            <person name="Yu Y."/>
            <person name="Sakurai T."/>
            <person name="Umezawa T."/>
            <person name="Bhattacharyya M.K."/>
            <person name="Sandhu D."/>
            <person name="Valliyodan B."/>
            <person name="Lindquist E."/>
            <person name="Peto M."/>
            <person name="Grant D."/>
            <person name="Shu S."/>
            <person name="Goodstein D."/>
            <person name="Barry K."/>
            <person name="Futrell-Griggs M."/>
            <person name="Abernathy B."/>
            <person name="Du J."/>
            <person name="Tian Z."/>
            <person name="Zhu L."/>
            <person name="Gill N."/>
            <person name="Joshi T."/>
            <person name="Libault M."/>
            <person name="Sethuraman A."/>
            <person name="Zhang X.-C."/>
            <person name="Shinozaki K."/>
            <person name="Nguyen H.T."/>
            <person name="Wing R.A."/>
            <person name="Cregan P."/>
            <person name="Specht J."/>
            <person name="Grimwood J."/>
            <person name="Rokhsar D."/>
            <person name="Stacey G."/>
            <person name="Shoemaker R.C."/>
            <person name="Jackson S.A."/>
        </authorList>
    </citation>
    <scope>NUCLEOTIDE SEQUENCE [LARGE SCALE GENOMIC DNA]</scope>
    <source>
        <strain evidence="2">cv. Williams 82</strain>
        <tissue evidence="1">Callus</tissue>
    </source>
</reference>
<dbReference type="EnsemblPlants" id="KRH55338">
    <property type="protein sequence ID" value="KRH55338"/>
    <property type="gene ID" value="GLYMA_06G247400"/>
</dbReference>
<reference evidence="2" key="2">
    <citation type="submission" date="2018-02" db="UniProtKB">
        <authorList>
            <consortium name="EnsemblPlants"/>
        </authorList>
    </citation>
    <scope>IDENTIFICATION</scope>
    <source>
        <strain evidence="2">Williams 82</strain>
    </source>
</reference>
<dbReference type="InParanoid" id="A0A0R0JLC5"/>
<evidence type="ECO:0000313" key="1">
    <source>
        <dbReference type="EMBL" id="KRH55338.1"/>
    </source>
</evidence>
<organism evidence="1">
    <name type="scientific">Glycine max</name>
    <name type="common">Soybean</name>
    <name type="synonym">Glycine hispida</name>
    <dbReference type="NCBI Taxonomy" id="3847"/>
    <lineage>
        <taxon>Eukaryota</taxon>
        <taxon>Viridiplantae</taxon>
        <taxon>Streptophyta</taxon>
        <taxon>Embryophyta</taxon>
        <taxon>Tracheophyta</taxon>
        <taxon>Spermatophyta</taxon>
        <taxon>Magnoliopsida</taxon>
        <taxon>eudicotyledons</taxon>
        <taxon>Gunneridae</taxon>
        <taxon>Pentapetalae</taxon>
        <taxon>rosids</taxon>
        <taxon>fabids</taxon>
        <taxon>Fabales</taxon>
        <taxon>Fabaceae</taxon>
        <taxon>Papilionoideae</taxon>
        <taxon>50 kb inversion clade</taxon>
        <taxon>NPAAA clade</taxon>
        <taxon>indigoferoid/millettioid clade</taxon>
        <taxon>Phaseoleae</taxon>
        <taxon>Glycine</taxon>
        <taxon>Glycine subgen. Soja</taxon>
    </lineage>
</organism>
<proteinExistence type="predicted"/>
<dbReference type="AlphaFoldDB" id="A0A0R0JLC5"/>
<dbReference type="Proteomes" id="UP000008827">
    <property type="component" value="Chromosome 6"/>
</dbReference>
<keyword evidence="3" id="KW-1185">Reference proteome</keyword>
<protein>
    <submittedName>
        <fullName evidence="1 2">Uncharacterized protein</fullName>
    </submittedName>
</protein>
<evidence type="ECO:0000313" key="2">
    <source>
        <dbReference type="EnsemblPlants" id="KRH55338"/>
    </source>
</evidence>
<reference evidence="1" key="3">
    <citation type="submission" date="2018-07" db="EMBL/GenBank/DDBJ databases">
        <title>WGS assembly of Glycine max.</title>
        <authorList>
            <person name="Schmutz J."/>
            <person name="Cannon S."/>
            <person name="Schlueter J."/>
            <person name="Ma J."/>
            <person name="Mitros T."/>
            <person name="Nelson W."/>
            <person name="Hyten D."/>
            <person name="Song Q."/>
            <person name="Thelen J."/>
            <person name="Cheng J."/>
            <person name="Xu D."/>
            <person name="Hellsten U."/>
            <person name="May G."/>
            <person name="Yu Y."/>
            <person name="Sakurai T."/>
            <person name="Umezawa T."/>
            <person name="Bhattacharyya M."/>
            <person name="Sandhu D."/>
            <person name="Valliyodan B."/>
            <person name="Lindquist E."/>
            <person name="Peto M."/>
            <person name="Grant D."/>
            <person name="Shu S."/>
            <person name="Goodstein D."/>
            <person name="Barry K."/>
            <person name="Futrell-Griggs M."/>
            <person name="Abernathy B."/>
            <person name="Du J."/>
            <person name="Tian Z."/>
            <person name="Zhu L."/>
            <person name="Gill N."/>
            <person name="Joshi T."/>
            <person name="Libault M."/>
            <person name="Sethuraman A."/>
            <person name="Zhang X."/>
            <person name="Shinozaki K."/>
            <person name="Nguyen H."/>
            <person name="Wing R."/>
            <person name="Cregan P."/>
            <person name="Specht J."/>
            <person name="Grimwood J."/>
            <person name="Rokhsar D."/>
            <person name="Stacey G."/>
            <person name="Shoemaker R."/>
            <person name="Jackson S."/>
        </authorList>
    </citation>
    <scope>NUCLEOTIDE SEQUENCE</scope>
    <source>
        <tissue evidence="1">Callus</tissue>
    </source>
</reference>
<dbReference type="EMBL" id="CM000839">
    <property type="protein sequence ID" value="KRH55338.1"/>
    <property type="molecule type" value="Genomic_DNA"/>
</dbReference>
<evidence type="ECO:0000313" key="3">
    <source>
        <dbReference type="Proteomes" id="UP000008827"/>
    </source>
</evidence>
<dbReference type="Gramene" id="KRH55338">
    <property type="protein sequence ID" value="KRH55338"/>
    <property type="gene ID" value="GLYMA_06G247400"/>
</dbReference>
<name>A0A0R0JLC5_SOYBN</name>